<gene>
    <name evidence="1" type="ORF">JHL16_20315</name>
</gene>
<proteinExistence type="predicted"/>
<evidence type="ECO:0000313" key="2">
    <source>
        <dbReference type="Proteomes" id="UP000616151"/>
    </source>
</evidence>
<name>A0ACC5R7Z3_9HYPH</name>
<dbReference type="EMBL" id="JAENHL010000007">
    <property type="protein sequence ID" value="MBK1868712.1"/>
    <property type="molecule type" value="Genomic_DNA"/>
</dbReference>
<organism evidence="1 2">
    <name type="scientific">Taklimakanibacter albus</name>
    <dbReference type="NCBI Taxonomy" id="2800327"/>
    <lineage>
        <taxon>Bacteria</taxon>
        <taxon>Pseudomonadati</taxon>
        <taxon>Pseudomonadota</taxon>
        <taxon>Alphaproteobacteria</taxon>
        <taxon>Hyphomicrobiales</taxon>
        <taxon>Aestuariivirgaceae</taxon>
        <taxon>Taklimakanibacter</taxon>
    </lineage>
</organism>
<sequence>MAFPEFETERLRLRQWRESDVDPFLDFYRDPQSVAVYDSGDVTRSDVWRRIGLFIGHWTLRGFGPWALEERASGKFVGHSGLWFPDGWGDPEIGWGIMPEFRGKGFAREAAERARQHGYRTLGLPRLVSYINPSNTASQRVAEKLGARREGEFLLHGTHHHVYLHSQY</sequence>
<comment type="caution">
    <text evidence="1">The sequence shown here is derived from an EMBL/GenBank/DDBJ whole genome shotgun (WGS) entry which is preliminary data.</text>
</comment>
<evidence type="ECO:0000313" key="1">
    <source>
        <dbReference type="EMBL" id="MBK1868712.1"/>
    </source>
</evidence>
<keyword evidence="2" id="KW-1185">Reference proteome</keyword>
<protein>
    <submittedName>
        <fullName evidence="1">GNAT family N-acetyltransferase</fullName>
    </submittedName>
</protein>
<reference evidence="1" key="1">
    <citation type="submission" date="2021-01" db="EMBL/GenBank/DDBJ databases">
        <authorList>
            <person name="Sun Q."/>
        </authorList>
    </citation>
    <scope>NUCLEOTIDE SEQUENCE</scope>
    <source>
        <strain evidence="1">YIM B02566</strain>
    </source>
</reference>
<dbReference type="Proteomes" id="UP000616151">
    <property type="component" value="Unassembled WGS sequence"/>
</dbReference>
<accession>A0ACC5R7Z3</accession>